<dbReference type="AlphaFoldDB" id="A0A6C0I341"/>
<organism evidence="1">
    <name type="scientific">viral metagenome</name>
    <dbReference type="NCBI Taxonomy" id="1070528"/>
    <lineage>
        <taxon>unclassified sequences</taxon>
        <taxon>metagenomes</taxon>
        <taxon>organismal metagenomes</taxon>
    </lineage>
</organism>
<reference evidence="1" key="1">
    <citation type="journal article" date="2020" name="Nature">
        <title>Giant virus diversity and host interactions through global metagenomics.</title>
        <authorList>
            <person name="Schulz F."/>
            <person name="Roux S."/>
            <person name="Paez-Espino D."/>
            <person name="Jungbluth S."/>
            <person name="Walsh D.A."/>
            <person name="Denef V.J."/>
            <person name="McMahon K.D."/>
            <person name="Konstantinidis K.T."/>
            <person name="Eloe-Fadrosh E.A."/>
            <person name="Kyrpides N.C."/>
            <person name="Woyke T."/>
        </authorList>
    </citation>
    <scope>NUCLEOTIDE SEQUENCE</scope>
    <source>
        <strain evidence="1">GVMAG-M-3300023184-190</strain>
    </source>
</reference>
<evidence type="ECO:0000313" key="1">
    <source>
        <dbReference type="EMBL" id="QHT87209.1"/>
    </source>
</evidence>
<accession>A0A6C0I341</accession>
<name>A0A6C0I341_9ZZZZ</name>
<dbReference type="EMBL" id="MN740085">
    <property type="protein sequence ID" value="QHT87209.1"/>
    <property type="molecule type" value="Genomic_DNA"/>
</dbReference>
<protein>
    <submittedName>
        <fullName evidence="1">Uncharacterized protein</fullName>
    </submittedName>
</protein>
<sequence>MDLTKDSVTLNCGKTMASTLPPPKCHGALFKKWSVDQPSDSERTVMLKQCGKSCFLGPKKSFPICTRNTCKRNKKGILAAYVRAREYMSMSNKDKYKHISKKAYDLLHPMSKNKTVRAPPKKGK</sequence>
<proteinExistence type="predicted"/>